<reference evidence="10 11" key="1">
    <citation type="submission" date="2015-10" db="EMBL/GenBank/DDBJ databases">
        <title>Complete genome sequence of hyperthermophilic archaeon Pyrodictium delaneyi Su06.</title>
        <authorList>
            <person name="Jung J.-H."/>
            <person name="Lin J."/>
            <person name="Holden J.F."/>
            <person name="Park C.-S."/>
        </authorList>
    </citation>
    <scope>NUCLEOTIDE SEQUENCE [LARGE SCALE GENOMIC DNA]</scope>
    <source>
        <strain evidence="10 11">Su06</strain>
    </source>
</reference>
<dbReference type="NCBIfam" id="NF003121">
    <property type="entry name" value="PRK04038.1"/>
    <property type="match status" value="1"/>
</dbReference>
<evidence type="ECO:0000256" key="5">
    <source>
        <dbReference type="ARBA" id="ARBA00022980"/>
    </source>
</evidence>
<keyword evidence="4 8" id="KW-0694">RNA-binding</keyword>
<dbReference type="FunFam" id="3.30.860.10:FF:000002">
    <property type="entry name" value="40S ribosomal protein S15"/>
    <property type="match status" value="1"/>
</dbReference>
<dbReference type="PANTHER" id="PTHR11880">
    <property type="entry name" value="RIBOSOMAL PROTEIN S19P FAMILY MEMBER"/>
    <property type="match status" value="1"/>
</dbReference>
<keyword evidence="6 8" id="KW-0687">Ribonucleoprotein</keyword>
<dbReference type="PIRSF" id="PIRSF002144">
    <property type="entry name" value="Ribosomal_S19"/>
    <property type="match status" value="1"/>
</dbReference>
<dbReference type="GO" id="GO:0006412">
    <property type="term" value="P:translation"/>
    <property type="evidence" value="ECO:0007669"/>
    <property type="project" value="UniProtKB-UniRule"/>
</dbReference>
<dbReference type="PRINTS" id="PR00975">
    <property type="entry name" value="RIBOSOMALS19"/>
</dbReference>
<comment type="function">
    <text evidence="1 8">Protein S19 forms a complex with S13 that binds strongly to the 16S ribosomal RNA.</text>
</comment>
<evidence type="ECO:0000256" key="7">
    <source>
        <dbReference type="ARBA" id="ARBA00035163"/>
    </source>
</evidence>
<dbReference type="NCBIfam" id="TIGR01025">
    <property type="entry name" value="uS19_arch"/>
    <property type="match status" value="1"/>
</dbReference>
<dbReference type="PANTHER" id="PTHR11880:SF2">
    <property type="entry name" value="SMALL RIBOSOMAL SUBUNIT PROTEIN US19"/>
    <property type="match status" value="1"/>
</dbReference>
<comment type="similarity">
    <text evidence="2 8 9">Belongs to the universal ribosomal protein uS19 family.</text>
</comment>
<dbReference type="GO" id="GO:0003735">
    <property type="term" value="F:structural constituent of ribosome"/>
    <property type="evidence" value="ECO:0007669"/>
    <property type="project" value="UniProtKB-UniRule"/>
</dbReference>
<dbReference type="HAMAP" id="MF_00531">
    <property type="entry name" value="Ribosomal_uS19"/>
    <property type="match status" value="1"/>
</dbReference>
<evidence type="ECO:0000256" key="9">
    <source>
        <dbReference type="RuleBase" id="RU003485"/>
    </source>
</evidence>
<evidence type="ECO:0000256" key="8">
    <source>
        <dbReference type="HAMAP-Rule" id="MF_00531"/>
    </source>
</evidence>
<dbReference type="PATRIC" id="fig|1273541.4.peg.1105"/>
<dbReference type="Gene3D" id="3.30.860.10">
    <property type="entry name" value="30s Ribosomal Protein S19, Chain A"/>
    <property type="match status" value="1"/>
</dbReference>
<dbReference type="InterPro" id="IPR002222">
    <property type="entry name" value="Ribosomal_uS19"/>
</dbReference>
<accession>A0A0P0N3U8</accession>
<dbReference type="KEGG" id="pdl:Pyrde_1028"/>
<evidence type="ECO:0000256" key="2">
    <source>
        <dbReference type="ARBA" id="ARBA00007345"/>
    </source>
</evidence>
<dbReference type="STRING" id="1273541.Pyrde_1028"/>
<dbReference type="Proteomes" id="UP000058613">
    <property type="component" value="Chromosome"/>
</dbReference>
<evidence type="ECO:0000313" key="10">
    <source>
        <dbReference type="EMBL" id="ALL01076.1"/>
    </source>
</evidence>
<dbReference type="InterPro" id="IPR020934">
    <property type="entry name" value="Ribosomal_uS19_CS"/>
</dbReference>
<evidence type="ECO:0000256" key="3">
    <source>
        <dbReference type="ARBA" id="ARBA00022730"/>
    </source>
</evidence>
<dbReference type="EMBL" id="CP013011">
    <property type="protein sequence ID" value="ALL01076.1"/>
    <property type="molecule type" value="Genomic_DNA"/>
</dbReference>
<dbReference type="GO" id="GO:0000028">
    <property type="term" value="P:ribosomal small subunit assembly"/>
    <property type="evidence" value="ECO:0007669"/>
    <property type="project" value="TreeGrafter"/>
</dbReference>
<dbReference type="AlphaFoldDB" id="A0A0P0N3U8"/>
<dbReference type="PROSITE" id="PS00323">
    <property type="entry name" value="RIBOSOMAL_S19"/>
    <property type="match status" value="1"/>
</dbReference>
<evidence type="ECO:0000256" key="4">
    <source>
        <dbReference type="ARBA" id="ARBA00022884"/>
    </source>
</evidence>
<dbReference type="Pfam" id="PF00203">
    <property type="entry name" value="Ribosomal_S19"/>
    <property type="match status" value="1"/>
</dbReference>
<protein>
    <recommendedName>
        <fullName evidence="7 8">Small ribosomal subunit protein uS19</fullName>
    </recommendedName>
</protein>
<dbReference type="GO" id="GO:0022627">
    <property type="term" value="C:cytosolic small ribosomal subunit"/>
    <property type="evidence" value="ECO:0007669"/>
    <property type="project" value="UniProtKB-UniRule"/>
</dbReference>
<organism evidence="10 11">
    <name type="scientific">Pyrodictium delaneyi</name>
    <dbReference type="NCBI Taxonomy" id="1273541"/>
    <lineage>
        <taxon>Archaea</taxon>
        <taxon>Thermoproteota</taxon>
        <taxon>Thermoprotei</taxon>
        <taxon>Desulfurococcales</taxon>
        <taxon>Pyrodictiaceae</taxon>
        <taxon>Pyrodictium</taxon>
    </lineage>
</organism>
<evidence type="ECO:0000313" key="11">
    <source>
        <dbReference type="Proteomes" id="UP000058613"/>
    </source>
</evidence>
<name>A0A0P0N3U8_9CREN</name>
<proteinExistence type="inferred from homology"/>
<evidence type="ECO:0000256" key="6">
    <source>
        <dbReference type="ARBA" id="ARBA00023274"/>
    </source>
</evidence>
<keyword evidence="5 8" id="KW-0689">Ribosomal protein</keyword>
<dbReference type="GO" id="GO:0019843">
    <property type="term" value="F:rRNA binding"/>
    <property type="evidence" value="ECO:0007669"/>
    <property type="project" value="UniProtKB-UniRule"/>
</dbReference>
<dbReference type="InterPro" id="IPR023575">
    <property type="entry name" value="Ribosomal_uS19_SF"/>
</dbReference>
<keyword evidence="3 8" id="KW-0699">rRNA-binding</keyword>
<dbReference type="InterPro" id="IPR005713">
    <property type="entry name" value="Ribosomal_uS19_euk/arc"/>
</dbReference>
<gene>
    <name evidence="8" type="primary">rps19p</name>
    <name evidence="10" type="ORF">Pyrde_1028</name>
</gene>
<evidence type="ECO:0000256" key="1">
    <source>
        <dbReference type="ARBA" id="ARBA00003239"/>
    </source>
</evidence>
<dbReference type="SUPFAM" id="SSF54570">
    <property type="entry name" value="Ribosomal protein S19"/>
    <property type="match status" value="1"/>
</dbReference>
<sequence>MQRVKPQLDEEMKKWLETLPQEWRKFRYRGYTLEELLSMPMDTFIKLLPARQRRSLLRGLTDPQRRLLWKIRKARQKILQGKKVVVKTHVRDMIILPEMIGMTIAVYNGKEFVPVRITPEMIGHYLGEFSPTCRQVQHGEPGLKATRSSLHVALK</sequence>